<gene>
    <name evidence="3" type="ORF">SAMN06265368_0038</name>
</gene>
<protein>
    <submittedName>
        <fullName evidence="3">Cytochrome oxidase maturation protein, cbb3-type</fullName>
    </submittedName>
</protein>
<keyword evidence="2" id="KW-1133">Transmembrane helix</keyword>
<keyword evidence="2" id="KW-0812">Transmembrane</keyword>
<dbReference type="EMBL" id="OBEL01000001">
    <property type="protein sequence ID" value="SNZ05121.1"/>
    <property type="molecule type" value="Genomic_DNA"/>
</dbReference>
<evidence type="ECO:0000256" key="2">
    <source>
        <dbReference type="SAM" id="Phobius"/>
    </source>
</evidence>
<evidence type="ECO:0000256" key="1">
    <source>
        <dbReference type="SAM" id="MobiDB-lite"/>
    </source>
</evidence>
<dbReference type="Pfam" id="PF03597">
    <property type="entry name" value="FixS"/>
    <property type="match status" value="1"/>
</dbReference>
<dbReference type="InterPro" id="IPR004714">
    <property type="entry name" value="Cyt_oxidase_maturation_cbb3"/>
</dbReference>
<proteinExistence type="predicted"/>
<evidence type="ECO:0000313" key="4">
    <source>
        <dbReference type="Proteomes" id="UP000219439"/>
    </source>
</evidence>
<dbReference type="OrthoDB" id="9802763at2"/>
<sequence>MSSLLLLIPVALGLGLLGLIAFLWSLRDNQYEDVEGAAYRILLDDDLSPEEQAKINAVESKSEPAADKTDKKDA</sequence>
<evidence type="ECO:0000313" key="3">
    <source>
        <dbReference type="EMBL" id="SNZ05121.1"/>
    </source>
</evidence>
<reference evidence="3 4" key="1">
    <citation type="submission" date="2017-09" db="EMBL/GenBank/DDBJ databases">
        <authorList>
            <person name="Ehlers B."/>
            <person name="Leendertz F.H."/>
        </authorList>
    </citation>
    <scope>NUCLEOTIDE SEQUENCE [LARGE SCALE GENOMIC DNA]</scope>
    <source>
        <strain evidence="3 4">DSM 18289</strain>
    </source>
</reference>
<accession>A0A285NBS0</accession>
<keyword evidence="2" id="KW-0472">Membrane</keyword>
<dbReference type="PANTHER" id="PTHR41532:SF1">
    <property type="entry name" value="FIXS PROTEIN"/>
    <property type="match status" value="1"/>
</dbReference>
<dbReference type="NCBIfam" id="TIGR00847">
    <property type="entry name" value="ccoS"/>
    <property type="match status" value="1"/>
</dbReference>
<dbReference type="PANTHER" id="PTHR41532">
    <property type="entry name" value="FIXS PROTEIN"/>
    <property type="match status" value="1"/>
</dbReference>
<name>A0A285NBS0_9HYPH</name>
<dbReference type="RefSeq" id="WP_097151413.1">
    <property type="nucleotide sequence ID" value="NZ_OBEL01000001.1"/>
</dbReference>
<feature type="region of interest" description="Disordered" evidence="1">
    <location>
        <begin position="53"/>
        <end position="74"/>
    </location>
</feature>
<feature type="compositionally biased region" description="Basic and acidic residues" evidence="1">
    <location>
        <begin position="60"/>
        <end position="74"/>
    </location>
</feature>
<dbReference type="AlphaFoldDB" id="A0A285NBS0"/>
<dbReference type="Proteomes" id="UP000219439">
    <property type="component" value="Unassembled WGS sequence"/>
</dbReference>
<organism evidence="3 4">
    <name type="scientific">Cohaesibacter gelatinilyticus</name>
    <dbReference type="NCBI Taxonomy" id="372072"/>
    <lineage>
        <taxon>Bacteria</taxon>
        <taxon>Pseudomonadati</taxon>
        <taxon>Pseudomonadota</taxon>
        <taxon>Alphaproteobacteria</taxon>
        <taxon>Hyphomicrobiales</taxon>
        <taxon>Cohaesibacteraceae</taxon>
    </lineage>
</organism>
<keyword evidence="4" id="KW-1185">Reference proteome</keyword>
<feature type="transmembrane region" description="Helical" evidence="2">
    <location>
        <begin position="6"/>
        <end position="26"/>
    </location>
</feature>